<dbReference type="Proteomes" id="UP001055879">
    <property type="component" value="Linkage Group LG12"/>
</dbReference>
<evidence type="ECO:0000313" key="1">
    <source>
        <dbReference type="EMBL" id="KAI3684215.1"/>
    </source>
</evidence>
<name>A0ACB8YFF0_ARCLA</name>
<evidence type="ECO:0000313" key="2">
    <source>
        <dbReference type="Proteomes" id="UP001055879"/>
    </source>
</evidence>
<gene>
    <name evidence="1" type="ORF">L6452_33436</name>
</gene>
<dbReference type="EMBL" id="CM042058">
    <property type="protein sequence ID" value="KAI3684215.1"/>
    <property type="molecule type" value="Genomic_DNA"/>
</dbReference>
<reference evidence="1 2" key="2">
    <citation type="journal article" date="2022" name="Mol. Ecol. Resour.">
        <title>The genomes of chicory, endive, great burdock and yacon provide insights into Asteraceae paleo-polyploidization history and plant inulin production.</title>
        <authorList>
            <person name="Fan W."/>
            <person name="Wang S."/>
            <person name="Wang H."/>
            <person name="Wang A."/>
            <person name="Jiang F."/>
            <person name="Liu H."/>
            <person name="Zhao H."/>
            <person name="Xu D."/>
            <person name="Zhang Y."/>
        </authorList>
    </citation>
    <scope>NUCLEOTIDE SEQUENCE [LARGE SCALE GENOMIC DNA]</scope>
    <source>
        <strain evidence="2">cv. Niubang</strain>
    </source>
</reference>
<proteinExistence type="predicted"/>
<accession>A0ACB8YFF0</accession>
<sequence>MFRNFSTIVILHVALTLAMVHAQDDQSGFISIDCGITQGSNYTDSKTGLNYVSEAGFIDRGISQKIQPTYNSATLDFQLTTLTSFPQSTRNCYTLKPKQGKGNRYLIRARFNYGNYDLKGQPPQFDLYLGSDLWDTINFTKSLAMDYEIIHLTSSDYIHVCLVNVGLGTPFISALELRLLDSTMYPTRFKSLILFARSNFGTSETVRYEDDKYDRIWYTIFSNGTKDVQTSGPVSLGSSTTEKVPSKVMSTAITTTSPTNYLYYSWKSVNPSDEFYMYIHLAEIETLKSNQTREFNIYLNGYYWDGPVSPVDHTTSTLFSSFYNLSTYELKMNKTQNSTLPPIFNAIELYTAKQLLQWQTEDQDAAAIWSIKSTYGLKRNWQGDMCVPQTSVWDGLNCNYDDKGTPRIISMNLSSSGLSGEIAAALANLTMIQSLDLSYNNLTGTVPEFLSQLDFLKTLPLPAGLLAKSKNGGLLLSIEASSDADTTSCPKDSCKSNKHNKVVIPLISTFSALFVLLTILGILWIIKRRRTQGRIIRDELIGSRNQRFTLSEVQKITNSFSSVIGKGGFGTVFHGSIGENQVAVKMLSESSAQGYREFQAEVSLLMSVHHKNITSLVGYCNEGNHKGIIYEYLANESLEKHLLDGSPKVLSWEERLQIGYDAAQVIAGTPGYLDPEYYTTNRLTEKSDVYSFGVVLLELITSRPAISKDTYIINWVESMVAKGSVENIIDHRLHGLFDINTAWKVVELAMTCVVRTSVERPTMNDVVTDLKNCLKTEKARRGAKPNNLNAQMSLSLESMRGPNLR</sequence>
<protein>
    <submittedName>
        <fullName evidence="1">Uncharacterized protein</fullName>
    </submittedName>
</protein>
<reference evidence="2" key="1">
    <citation type="journal article" date="2022" name="Mol. Ecol. Resour.">
        <title>The genomes of chicory, endive, great burdock and yacon provide insights into Asteraceae palaeo-polyploidization history and plant inulin production.</title>
        <authorList>
            <person name="Fan W."/>
            <person name="Wang S."/>
            <person name="Wang H."/>
            <person name="Wang A."/>
            <person name="Jiang F."/>
            <person name="Liu H."/>
            <person name="Zhao H."/>
            <person name="Xu D."/>
            <person name="Zhang Y."/>
        </authorList>
    </citation>
    <scope>NUCLEOTIDE SEQUENCE [LARGE SCALE GENOMIC DNA]</scope>
    <source>
        <strain evidence="2">cv. Niubang</strain>
    </source>
</reference>
<comment type="caution">
    <text evidence="1">The sequence shown here is derived from an EMBL/GenBank/DDBJ whole genome shotgun (WGS) entry which is preliminary data.</text>
</comment>
<organism evidence="1 2">
    <name type="scientific">Arctium lappa</name>
    <name type="common">Greater burdock</name>
    <name type="synonym">Lappa major</name>
    <dbReference type="NCBI Taxonomy" id="4217"/>
    <lineage>
        <taxon>Eukaryota</taxon>
        <taxon>Viridiplantae</taxon>
        <taxon>Streptophyta</taxon>
        <taxon>Embryophyta</taxon>
        <taxon>Tracheophyta</taxon>
        <taxon>Spermatophyta</taxon>
        <taxon>Magnoliopsida</taxon>
        <taxon>eudicotyledons</taxon>
        <taxon>Gunneridae</taxon>
        <taxon>Pentapetalae</taxon>
        <taxon>asterids</taxon>
        <taxon>campanulids</taxon>
        <taxon>Asterales</taxon>
        <taxon>Asteraceae</taxon>
        <taxon>Carduoideae</taxon>
        <taxon>Cardueae</taxon>
        <taxon>Arctiinae</taxon>
        <taxon>Arctium</taxon>
    </lineage>
</organism>
<keyword evidence="2" id="KW-1185">Reference proteome</keyword>